<reference evidence="2 3" key="1">
    <citation type="submission" date="2024-09" db="EMBL/GenBank/DDBJ databases">
        <title>Chromosome-scale assembly of Riccia fluitans.</title>
        <authorList>
            <person name="Paukszto L."/>
            <person name="Sawicki J."/>
            <person name="Karawczyk K."/>
            <person name="Piernik-Szablinska J."/>
            <person name="Szczecinska M."/>
            <person name="Mazdziarz M."/>
        </authorList>
    </citation>
    <scope>NUCLEOTIDE SEQUENCE [LARGE SCALE GENOMIC DNA]</scope>
    <source>
        <strain evidence="2">Rf_01</strain>
        <tissue evidence="2">Aerial parts of the thallus</tissue>
    </source>
</reference>
<gene>
    <name evidence="2" type="ORF">R1flu_004018</name>
</gene>
<organism evidence="2 3">
    <name type="scientific">Riccia fluitans</name>
    <dbReference type="NCBI Taxonomy" id="41844"/>
    <lineage>
        <taxon>Eukaryota</taxon>
        <taxon>Viridiplantae</taxon>
        <taxon>Streptophyta</taxon>
        <taxon>Embryophyta</taxon>
        <taxon>Marchantiophyta</taxon>
        <taxon>Marchantiopsida</taxon>
        <taxon>Marchantiidae</taxon>
        <taxon>Marchantiales</taxon>
        <taxon>Ricciaceae</taxon>
        <taxon>Riccia</taxon>
    </lineage>
</organism>
<sequence>MGPSSYLHPGVPVGRLMGLQGGRLESVASTPDAHGVGDPDGMGLGWRSSEQRTSQVKASTVGTAKQLETLGQSSILVSSASSGFTTSASDSRGWGIGPDLQRRAARLGLTFTTQAQIAQWMNPNSGRQISSFPALQSWRRTLPTRGFEATPTRGLSDSRRRTCRPWRTIGPTPMGRIGDSGWLESEDSVRGLGDPAAHPSPRRDDTSLTKPAEAQGKA</sequence>
<protein>
    <submittedName>
        <fullName evidence="2">Uncharacterized protein</fullName>
    </submittedName>
</protein>
<dbReference type="EMBL" id="JBHFFA010000003">
    <property type="protein sequence ID" value="KAL2632539.1"/>
    <property type="molecule type" value="Genomic_DNA"/>
</dbReference>
<feature type="region of interest" description="Disordered" evidence="1">
    <location>
        <begin position="27"/>
        <end position="57"/>
    </location>
</feature>
<feature type="region of interest" description="Disordered" evidence="1">
    <location>
        <begin position="146"/>
        <end position="218"/>
    </location>
</feature>
<keyword evidence="3" id="KW-1185">Reference proteome</keyword>
<accession>A0ABD1YP37</accession>
<evidence type="ECO:0000313" key="3">
    <source>
        <dbReference type="Proteomes" id="UP001605036"/>
    </source>
</evidence>
<comment type="caution">
    <text evidence="2">The sequence shown here is derived from an EMBL/GenBank/DDBJ whole genome shotgun (WGS) entry which is preliminary data.</text>
</comment>
<dbReference type="Proteomes" id="UP001605036">
    <property type="component" value="Unassembled WGS sequence"/>
</dbReference>
<proteinExistence type="predicted"/>
<name>A0ABD1YP37_9MARC</name>
<evidence type="ECO:0000313" key="2">
    <source>
        <dbReference type="EMBL" id="KAL2632539.1"/>
    </source>
</evidence>
<dbReference type="AlphaFoldDB" id="A0ABD1YP37"/>
<evidence type="ECO:0000256" key="1">
    <source>
        <dbReference type="SAM" id="MobiDB-lite"/>
    </source>
</evidence>